<keyword evidence="6" id="KW-0158">Chromosome</keyword>
<comment type="function">
    <text evidence="1">May be involved in transcriptional regulation.</text>
</comment>
<dbReference type="GO" id="GO:0008270">
    <property type="term" value="F:zinc ion binding"/>
    <property type="evidence" value="ECO:0007669"/>
    <property type="project" value="UniProtKB-UniRule"/>
</dbReference>
<keyword evidence="8" id="KW-0677">Repeat</keyword>
<evidence type="ECO:0000259" key="23">
    <source>
        <dbReference type="PROSITE" id="PS51915"/>
    </source>
</evidence>
<feature type="region of interest" description="Disordered" evidence="20">
    <location>
        <begin position="448"/>
        <end position="573"/>
    </location>
</feature>
<evidence type="ECO:0000256" key="13">
    <source>
        <dbReference type="ARBA" id="ARBA00023125"/>
    </source>
</evidence>
<evidence type="ECO:0000256" key="5">
    <source>
        <dbReference type="ARBA" id="ARBA00012180"/>
    </source>
</evidence>
<keyword evidence="16" id="KW-0137">Centromere</keyword>
<evidence type="ECO:0000256" key="19">
    <source>
        <dbReference type="PROSITE-ProRule" id="PRU01263"/>
    </source>
</evidence>
<keyword evidence="12" id="KW-0805">Transcription regulation</keyword>
<dbReference type="InterPro" id="IPR036236">
    <property type="entry name" value="Znf_C2H2_sf"/>
</dbReference>
<dbReference type="PROSITE" id="PS00028">
    <property type="entry name" value="ZINC_FINGER_C2H2_1"/>
    <property type="match status" value="4"/>
</dbReference>
<feature type="compositionally biased region" description="Polar residues" evidence="20">
    <location>
        <begin position="469"/>
        <end position="482"/>
    </location>
</feature>
<protein>
    <recommendedName>
        <fullName evidence="17">Zinc finger protein 276</fullName>
        <ecNumber evidence="5">3.1.26.4</ecNumber>
    </recommendedName>
</protein>
<keyword evidence="14" id="KW-0804">Transcription</keyword>
<dbReference type="GO" id="GO:0000776">
    <property type="term" value="C:kinetochore"/>
    <property type="evidence" value="ECO:0007669"/>
    <property type="project" value="UniProtKB-KW"/>
</dbReference>
<evidence type="ECO:0000256" key="6">
    <source>
        <dbReference type="ARBA" id="ARBA00022454"/>
    </source>
</evidence>
<dbReference type="PROSITE" id="PS51915">
    <property type="entry name" value="ZAD"/>
    <property type="match status" value="1"/>
</dbReference>
<keyword evidence="13" id="KW-0238">DNA-binding</keyword>
<dbReference type="GO" id="GO:0004523">
    <property type="term" value="F:RNA-DNA hybrid ribonuclease activity"/>
    <property type="evidence" value="ECO:0007669"/>
    <property type="project" value="UniProtKB-EC"/>
</dbReference>
<keyword evidence="7 19" id="KW-0479">Metal-binding</keyword>
<evidence type="ECO:0000256" key="4">
    <source>
        <dbReference type="ARBA" id="ARBA00010879"/>
    </source>
</evidence>
<keyword evidence="25" id="KW-1185">Reference proteome</keyword>
<evidence type="ECO:0000256" key="12">
    <source>
        <dbReference type="ARBA" id="ARBA00023015"/>
    </source>
</evidence>
<name>A0AAE0QXP9_9TELE</name>
<dbReference type="Pfam" id="PF00096">
    <property type="entry name" value="zf-C2H2"/>
    <property type="match status" value="2"/>
</dbReference>
<dbReference type="EC" id="3.1.26.4" evidence="5"/>
<feature type="binding site" evidence="19">
    <location>
        <position position="272"/>
    </location>
    <ligand>
        <name>Zn(2+)</name>
        <dbReference type="ChEBI" id="CHEBI:29105"/>
    </ligand>
</feature>
<keyword evidence="15" id="KW-0539">Nucleus</keyword>
<comment type="subcellular location">
    <subcellularLocation>
        <location evidence="3">Chromosome</location>
        <location evidence="3">Centromere</location>
        <location evidence="3">Kinetochore</location>
    </subcellularLocation>
    <subcellularLocation>
        <location evidence="2">Nucleus</location>
    </subcellularLocation>
</comment>
<feature type="domain" description="ZAD" evidence="23">
    <location>
        <begin position="270"/>
        <end position="363"/>
    </location>
</feature>
<evidence type="ECO:0000256" key="10">
    <source>
        <dbReference type="ARBA" id="ARBA00022833"/>
    </source>
</evidence>
<evidence type="ECO:0000256" key="18">
    <source>
        <dbReference type="PROSITE-ProRule" id="PRU00042"/>
    </source>
</evidence>
<dbReference type="AlphaFoldDB" id="A0AAE0QXP9"/>
<dbReference type="EMBL" id="JAUCMX010000009">
    <property type="protein sequence ID" value="KAK3535715.1"/>
    <property type="molecule type" value="Genomic_DNA"/>
</dbReference>
<evidence type="ECO:0000256" key="17">
    <source>
        <dbReference type="ARBA" id="ARBA00067232"/>
    </source>
</evidence>
<comment type="similarity">
    <text evidence="4">Belongs to the beta type-B retroviral polymerase family. HERV class-II K(HML-2) pol subfamily.</text>
</comment>
<organism evidence="24 25">
    <name type="scientific">Hemibagrus guttatus</name>
    <dbReference type="NCBI Taxonomy" id="175788"/>
    <lineage>
        <taxon>Eukaryota</taxon>
        <taxon>Metazoa</taxon>
        <taxon>Chordata</taxon>
        <taxon>Craniata</taxon>
        <taxon>Vertebrata</taxon>
        <taxon>Euteleostomi</taxon>
        <taxon>Actinopterygii</taxon>
        <taxon>Neopterygii</taxon>
        <taxon>Teleostei</taxon>
        <taxon>Ostariophysi</taxon>
        <taxon>Siluriformes</taxon>
        <taxon>Bagridae</taxon>
        <taxon>Hemibagrus</taxon>
    </lineage>
</organism>
<dbReference type="InterPro" id="IPR012934">
    <property type="entry name" value="Znf_AD"/>
</dbReference>
<dbReference type="PROSITE" id="PS50157">
    <property type="entry name" value="ZINC_FINGER_C2H2_2"/>
    <property type="match status" value="4"/>
</dbReference>
<feature type="domain" description="C2H2-type" evidence="21">
    <location>
        <begin position="671"/>
        <end position="698"/>
    </location>
</feature>
<keyword evidence="10 19" id="KW-0862">Zinc</keyword>
<evidence type="ECO:0000256" key="20">
    <source>
        <dbReference type="SAM" id="MobiDB-lite"/>
    </source>
</evidence>
<feature type="compositionally biased region" description="Basic residues" evidence="20">
    <location>
        <begin position="556"/>
        <end position="571"/>
    </location>
</feature>
<sequence length="738" mass="85638">MDQLSEEVRQESPWTMMFADDIVICSESREQVEENLERWRFALERRGMKVSRSKTEYMCVNEREGSGTVRLQGEEVKKVQEFKYLGSTVQSNGECGKEVKKRVQAAWNGWRKVSGVLCDQKISARIKGKVYRTVVRPAMLYGLETVSLRKRQESELEVAELKMLRFSLGVTRLDRIGNEYIRGTAHVGRLGDKVREARLRWFGHVQRRESEYIGRRMLDMGLPGRRQRGRPKRRYMDVINEDMKLVGARVEDAEDRDRWREMIRCRLNTEICRLCHGRFSARKLRRAFGKQPAPITWPSSTERSESKHSTPHFCSDFQQLLGVSVRHDSTLSPYICCDCHSQFYQCHSTLQAFRHRVNSSPSLSSNTERCNSTWTNNKDELDQSSPSITSDPHCLLRLVSWTHEHAGSCSFPPGLQEVLEERCEGAVRVVWSCENGHSYTMDTGVWERHRDDTHPHNHQLITSREKNSAHTNIEQTQSSANSHLRAEEPDGAQCRDGVLSPAQRLEDSDLSDRNFYSEEEGETRKRSSEDSTHPAADKQVSSKKTGKDMKNLQPKERKKPGPKPGWKKKMKSEREELPTIYKCPHQGCTAVYRGVDGMKKHVKEHHEEVRERPCPHPGCNKVFMIDRYLQRHIKLIHTEVRNYICDQCGRTFKQRKHLSVHQMRHSGAKPLQCEVCGFQCRQRASLKYHMTKHKAETELEFACSVCERRFEKAHNLNVHMSMVHPLLQEHNTHTADMS</sequence>
<evidence type="ECO:0000256" key="11">
    <source>
        <dbReference type="ARBA" id="ARBA00022838"/>
    </source>
</evidence>
<evidence type="ECO:0000256" key="2">
    <source>
        <dbReference type="ARBA" id="ARBA00004123"/>
    </source>
</evidence>
<comment type="caution">
    <text evidence="24">The sequence shown here is derived from an EMBL/GenBank/DDBJ whole genome shotgun (WGS) entry which is preliminary data.</text>
</comment>
<dbReference type="Pfam" id="PF00078">
    <property type="entry name" value="RVT_1"/>
    <property type="match status" value="1"/>
</dbReference>
<evidence type="ECO:0000256" key="1">
    <source>
        <dbReference type="ARBA" id="ARBA00003767"/>
    </source>
</evidence>
<evidence type="ECO:0000259" key="21">
    <source>
        <dbReference type="PROSITE" id="PS50157"/>
    </source>
</evidence>
<dbReference type="InterPro" id="IPR043128">
    <property type="entry name" value="Rev_trsase/Diguanyl_cyclase"/>
</dbReference>
<evidence type="ECO:0000259" key="22">
    <source>
        <dbReference type="PROSITE" id="PS50878"/>
    </source>
</evidence>
<dbReference type="GO" id="GO:0005634">
    <property type="term" value="C:nucleus"/>
    <property type="evidence" value="ECO:0007669"/>
    <property type="project" value="UniProtKB-SubCell"/>
</dbReference>
<evidence type="ECO:0000256" key="9">
    <source>
        <dbReference type="ARBA" id="ARBA00022771"/>
    </source>
</evidence>
<dbReference type="SUPFAM" id="SSF56672">
    <property type="entry name" value="DNA/RNA polymerases"/>
    <property type="match status" value="1"/>
</dbReference>
<evidence type="ECO:0000256" key="16">
    <source>
        <dbReference type="ARBA" id="ARBA00023328"/>
    </source>
</evidence>
<proteinExistence type="inferred from homology"/>
<dbReference type="FunFam" id="3.30.160.60:FF:000503">
    <property type="entry name" value="Zinc finger protein 276"/>
    <property type="match status" value="1"/>
</dbReference>
<dbReference type="SMART" id="SM00355">
    <property type="entry name" value="ZnF_C2H2"/>
    <property type="match status" value="5"/>
</dbReference>
<keyword evidence="9 18" id="KW-0863">Zinc-finger</keyword>
<evidence type="ECO:0000256" key="7">
    <source>
        <dbReference type="ARBA" id="ARBA00022723"/>
    </source>
</evidence>
<evidence type="ECO:0000256" key="3">
    <source>
        <dbReference type="ARBA" id="ARBA00004629"/>
    </source>
</evidence>
<dbReference type="SUPFAM" id="SSF57667">
    <property type="entry name" value="beta-beta-alpha zinc fingers"/>
    <property type="match status" value="2"/>
</dbReference>
<feature type="domain" description="C2H2-type" evidence="21">
    <location>
        <begin position="701"/>
        <end position="729"/>
    </location>
</feature>
<feature type="domain" description="Reverse transcriptase" evidence="22">
    <location>
        <begin position="1"/>
        <end position="89"/>
    </location>
</feature>
<dbReference type="InterPro" id="IPR000477">
    <property type="entry name" value="RT_dom"/>
</dbReference>
<feature type="binding site" evidence="19">
    <location>
        <position position="336"/>
    </location>
    <ligand>
        <name>Zn(2+)</name>
        <dbReference type="ChEBI" id="CHEBI:29105"/>
    </ligand>
</feature>
<accession>A0AAE0QXP9</accession>
<evidence type="ECO:0000313" key="24">
    <source>
        <dbReference type="EMBL" id="KAK3535715.1"/>
    </source>
</evidence>
<dbReference type="GO" id="GO:0003677">
    <property type="term" value="F:DNA binding"/>
    <property type="evidence" value="ECO:0007669"/>
    <property type="project" value="UniProtKB-KW"/>
</dbReference>
<dbReference type="Proteomes" id="UP001274896">
    <property type="component" value="Unassembled WGS sequence"/>
</dbReference>
<keyword evidence="11" id="KW-0995">Kinetochore</keyword>
<feature type="compositionally biased region" description="Basic and acidic residues" evidence="20">
    <location>
        <begin position="504"/>
        <end position="536"/>
    </location>
</feature>
<reference evidence="24" key="1">
    <citation type="submission" date="2023-06" db="EMBL/GenBank/DDBJ databases">
        <title>Male Hemibagrus guttatus genome.</title>
        <authorList>
            <person name="Bian C."/>
        </authorList>
    </citation>
    <scope>NUCLEOTIDE SEQUENCE</scope>
    <source>
        <strain evidence="24">Male_cb2023</strain>
        <tissue evidence="24">Muscle</tissue>
    </source>
</reference>
<gene>
    <name evidence="24" type="ORF">QTP70_020563</name>
</gene>
<dbReference type="FunFam" id="3.30.160.60:FF:000219">
    <property type="entry name" value="Zinc finger protein 276"/>
    <property type="match status" value="1"/>
</dbReference>
<feature type="binding site" evidence="19">
    <location>
        <position position="339"/>
    </location>
    <ligand>
        <name>Zn(2+)</name>
        <dbReference type="ChEBI" id="CHEBI:29105"/>
    </ligand>
</feature>
<evidence type="ECO:0000256" key="8">
    <source>
        <dbReference type="ARBA" id="ARBA00022737"/>
    </source>
</evidence>
<feature type="domain" description="C2H2-type" evidence="21">
    <location>
        <begin position="612"/>
        <end position="642"/>
    </location>
</feature>
<feature type="domain" description="C2H2-type" evidence="21">
    <location>
        <begin position="643"/>
        <end position="670"/>
    </location>
</feature>
<dbReference type="PANTHER" id="PTHR46238:SF8">
    <property type="entry name" value="ENDONUCLEASE_EXONUCLEASE_PHOSPHATASE DOMAIN-CONTAINING PROTEIN"/>
    <property type="match status" value="1"/>
</dbReference>
<dbReference type="Gene3D" id="3.30.160.60">
    <property type="entry name" value="Classic Zinc Finger"/>
    <property type="match status" value="4"/>
</dbReference>
<feature type="compositionally biased region" description="Basic and acidic residues" evidence="20">
    <location>
        <begin position="545"/>
        <end position="555"/>
    </location>
</feature>
<dbReference type="InterPro" id="IPR043502">
    <property type="entry name" value="DNA/RNA_pol_sf"/>
</dbReference>
<evidence type="ECO:0000256" key="14">
    <source>
        <dbReference type="ARBA" id="ARBA00023163"/>
    </source>
</evidence>
<dbReference type="PROSITE" id="PS50878">
    <property type="entry name" value="RT_POL"/>
    <property type="match status" value="1"/>
</dbReference>
<evidence type="ECO:0000256" key="15">
    <source>
        <dbReference type="ARBA" id="ARBA00023242"/>
    </source>
</evidence>
<dbReference type="Gene3D" id="3.30.70.270">
    <property type="match status" value="1"/>
</dbReference>
<feature type="binding site" evidence="19">
    <location>
        <position position="275"/>
    </location>
    <ligand>
        <name>Zn(2+)</name>
        <dbReference type="ChEBI" id="CHEBI:29105"/>
    </ligand>
</feature>
<dbReference type="FunFam" id="3.30.160.60:FF:000400">
    <property type="entry name" value="Zinc finger protein 276"/>
    <property type="match status" value="1"/>
</dbReference>
<evidence type="ECO:0000313" key="25">
    <source>
        <dbReference type="Proteomes" id="UP001274896"/>
    </source>
</evidence>
<dbReference type="PANTHER" id="PTHR46238">
    <property type="entry name" value="REVERSE TRANSCRIPTASE DOMAIN-CONTAINING PROTEIN"/>
    <property type="match status" value="1"/>
</dbReference>
<dbReference type="InterPro" id="IPR013087">
    <property type="entry name" value="Znf_C2H2_type"/>
</dbReference>